<dbReference type="RefSeq" id="WP_158000736.1">
    <property type="nucleotide sequence ID" value="NZ_AWXV01000002.1"/>
</dbReference>
<organism evidence="1 2">
    <name type="scientific">Candidatus Riesia pediculischaeffi PTSU</name>
    <dbReference type="NCBI Taxonomy" id="1401651"/>
    <lineage>
        <taxon>Bacteria</taxon>
        <taxon>Pseudomonadati</taxon>
        <taxon>Pseudomonadota</taxon>
        <taxon>Gammaproteobacteria</taxon>
        <taxon>Enterobacterales</taxon>
        <taxon>Enterobacteriaceae</taxon>
        <taxon>Candidatus Riesia</taxon>
    </lineage>
</organism>
<dbReference type="Proteomes" id="UP000054529">
    <property type="component" value="Unassembled WGS sequence"/>
</dbReference>
<evidence type="ECO:0000313" key="1">
    <source>
        <dbReference type="EMBL" id="KIE64232.1"/>
    </source>
</evidence>
<reference evidence="1 2" key="1">
    <citation type="journal article" date="2014" name="G3 (Bethesda)">
        <title>Genome sequence of Candidatus Riesia pediculischaeffi, endosymbiont of chimpanzee lice, and genomic comparison of recently acquired endosymbionts from human and chimpanzee lice.</title>
        <authorList>
            <person name="Boyd B.M."/>
            <person name="Allen J.M."/>
            <person name="de Crecy-Lagard V."/>
            <person name="Reed D.L."/>
        </authorList>
    </citation>
    <scope>NUCLEOTIDE SEQUENCE [LARGE SCALE GENOMIC DNA]</scope>
    <source>
        <strain evidence="1 2">PTSU</strain>
    </source>
</reference>
<name>A0A0C1S0Z2_9ENTR</name>
<protein>
    <submittedName>
        <fullName evidence="1">Uncharacterized protein</fullName>
    </submittedName>
</protein>
<evidence type="ECO:0000313" key="2">
    <source>
        <dbReference type="Proteomes" id="UP000054529"/>
    </source>
</evidence>
<proteinExistence type="predicted"/>
<gene>
    <name evidence="1" type="ORF">P689_119203</name>
</gene>
<dbReference type="HOGENOM" id="CLU_3181514_0_0_6"/>
<dbReference type="AlphaFoldDB" id="A0A0C1S0Z2"/>
<accession>A0A0C1S0Z2</accession>
<sequence length="46" mass="5284">MFAISIKSVFSWMDPLKQISIGTVDTSSYNNELANRIRISKKFAFK</sequence>
<comment type="caution">
    <text evidence="1">The sequence shown here is derived from an EMBL/GenBank/DDBJ whole genome shotgun (WGS) entry which is preliminary data.</text>
</comment>
<dbReference type="EMBL" id="AWXV01000002">
    <property type="protein sequence ID" value="KIE64232.1"/>
    <property type="molecule type" value="Genomic_DNA"/>
</dbReference>